<protein>
    <submittedName>
        <fullName evidence="2">Uncharacterized protein</fullName>
    </submittedName>
</protein>
<dbReference type="EMBL" id="BK016086">
    <property type="protein sequence ID" value="DAF93543.1"/>
    <property type="molecule type" value="Genomic_DNA"/>
</dbReference>
<name>A0A8S5UGC5_9CAUD</name>
<evidence type="ECO:0000256" key="1">
    <source>
        <dbReference type="SAM" id="Phobius"/>
    </source>
</evidence>
<reference evidence="2" key="1">
    <citation type="journal article" date="2021" name="Proc. Natl. Acad. Sci. U.S.A.">
        <title>A Catalog of Tens of Thousands of Viruses from Human Metagenomes Reveals Hidden Associations with Chronic Diseases.</title>
        <authorList>
            <person name="Tisza M.J."/>
            <person name="Buck C.B."/>
        </authorList>
    </citation>
    <scope>NUCLEOTIDE SEQUENCE</scope>
    <source>
        <strain evidence="2">Ctshb19</strain>
    </source>
</reference>
<sequence length="68" mass="8029">MKDLMVVLWVFFPTICVFMVLVGLHDPTVKRDWMRVGVMTFVLSCMLIPYGPLYQETRTLIERNFTND</sequence>
<feature type="transmembrane region" description="Helical" evidence="1">
    <location>
        <begin position="6"/>
        <end position="24"/>
    </location>
</feature>
<accession>A0A8S5UGC5</accession>
<keyword evidence="1" id="KW-0472">Membrane</keyword>
<evidence type="ECO:0000313" key="2">
    <source>
        <dbReference type="EMBL" id="DAF93543.1"/>
    </source>
</evidence>
<feature type="transmembrane region" description="Helical" evidence="1">
    <location>
        <begin position="36"/>
        <end position="54"/>
    </location>
</feature>
<keyword evidence="1" id="KW-1133">Transmembrane helix</keyword>
<proteinExistence type="predicted"/>
<organism evidence="2">
    <name type="scientific">Myoviridae sp. ctshb19</name>
    <dbReference type="NCBI Taxonomy" id="2825194"/>
    <lineage>
        <taxon>Viruses</taxon>
        <taxon>Duplodnaviria</taxon>
        <taxon>Heunggongvirae</taxon>
        <taxon>Uroviricota</taxon>
        <taxon>Caudoviricetes</taxon>
    </lineage>
</organism>
<keyword evidence="1" id="KW-0812">Transmembrane</keyword>